<dbReference type="Gene3D" id="1.10.287.680">
    <property type="entry name" value="Helix hairpin bin"/>
    <property type="match status" value="1"/>
</dbReference>
<dbReference type="SMR" id="A0A1E3XIR3"/>
<dbReference type="AlphaFoldDB" id="A0A1E3XIR3"/>
<dbReference type="InterPro" id="IPR005587">
    <property type="entry name" value="UPF0304_YfbU"/>
</dbReference>
<proteinExistence type="inferred from homology"/>
<dbReference type="Proteomes" id="UP000540079">
    <property type="component" value="Unassembled WGS sequence"/>
</dbReference>
<dbReference type="NCBIfam" id="NF003936">
    <property type="entry name" value="PRK05445.1"/>
    <property type="match status" value="1"/>
</dbReference>
<name>A0A1E3XIR3_PASMD</name>
<evidence type="ECO:0000256" key="1">
    <source>
        <dbReference type="HAMAP-Rule" id="MF_00762"/>
    </source>
</evidence>
<dbReference type="InterPro" id="IPR023146">
    <property type="entry name" value="YfbU_alpha-helical_sf"/>
</dbReference>
<dbReference type="OMA" id="MYHALQV"/>
<dbReference type="Gene3D" id="1.10.3190.10">
    <property type="entry name" value="yfbu gene product, domain 2"/>
    <property type="match status" value="1"/>
</dbReference>
<dbReference type="HAMAP" id="MF_00762">
    <property type="entry name" value="UPF0304"/>
    <property type="match status" value="1"/>
</dbReference>
<accession>A0A1E3XIR3</accession>
<protein>
    <recommendedName>
        <fullName evidence="1">UPF0304 protein C2800_11010</fullName>
    </recommendedName>
</protein>
<dbReference type="SUPFAM" id="SSF116960">
    <property type="entry name" value="YfbU-like"/>
    <property type="match status" value="1"/>
</dbReference>
<gene>
    <name evidence="2" type="ORF">C2800_11010</name>
</gene>
<sequence length="164" mass="19139">MEMTSTQRLILANQYKLMGLLDSQNAQKYQRLEAIVKGGFALELKELDKEFSDVSEQECQTVLDTLEMYNALQTSYNNLSDKSALTPHRLQFAGYCAVREKKYLNYLRFITGVEGKYQEFMRCEHGCDSQVPMWDKYMRMLDVWHACPHGYHLSMTEIQNILNA</sequence>
<dbReference type="GeneID" id="77206936"/>
<organism evidence="2 3">
    <name type="scientific">Pasteurella multocida</name>
    <dbReference type="NCBI Taxonomy" id="747"/>
    <lineage>
        <taxon>Bacteria</taxon>
        <taxon>Pseudomonadati</taxon>
        <taxon>Pseudomonadota</taxon>
        <taxon>Gammaproteobacteria</taxon>
        <taxon>Pasteurellales</taxon>
        <taxon>Pasteurellaceae</taxon>
        <taxon>Pasteurella</taxon>
    </lineage>
</organism>
<evidence type="ECO:0000313" key="3">
    <source>
        <dbReference type="Proteomes" id="UP000540079"/>
    </source>
</evidence>
<dbReference type="RefSeq" id="WP_005718061.1">
    <property type="nucleotide sequence ID" value="NZ_AP025519.1"/>
</dbReference>
<dbReference type="EMBL" id="PPVL01000012">
    <property type="protein sequence ID" value="NNI79937.1"/>
    <property type="molecule type" value="Genomic_DNA"/>
</dbReference>
<dbReference type="InterPro" id="IPR023145">
    <property type="entry name" value="YfbU_helix-hairpin_sf"/>
</dbReference>
<comment type="caution">
    <text evidence="2">The sequence shown here is derived from an EMBL/GenBank/DDBJ whole genome shotgun (WGS) entry which is preliminary data.</text>
</comment>
<dbReference type="KEGG" id="pmul:DR93_347"/>
<evidence type="ECO:0000313" key="2">
    <source>
        <dbReference type="EMBL" id="NNI79937.1"/>
    </source>
</evidence>
<reference evidence="2 3" key="1">
    <citation type="journal article" date="2018" name="Front. Microbiol.">
        <title>Genetic and Phylogenetic Characteristics of Pasteurella multocida Isolates From Different Host Species.</title>
        <authorList>
            <person name="Peng Z."/>
            <person name="Liang W."/>
            <person name="Wang F."/>
            <person name="Xu Z."/>
            <person name="Xie Z."/>
            <person name="Lian Z."/>
            <person name="Hua L."/>
            <person name="Zhou R."/>
            <person name="Chen H."/>
            <person name="Wu B."/>
        </authorList>
    </citation>
    <scope>NUCLEOTIDE SEQUENCE [LARGE SCALE GENOMIC DNA]</scope>
    <source>
        <strain evidence="2 3">HNA06</strain>
    </source>
</reference>
<dbReference type="PIRSF" id="PIRSF006272">
    <property type="entry name" value="UCP006272"/>
    <property type="match status" value="1"/>
</dbReference>
<comment type="similarity">
    <text evidence="1">Belongs to the UPF0304 family.</text>
</comment>
<dbReference type="Pfam" id="PF03887">
    <property type="entry name" value="YfbU"/>
    <property type="match status" value="1"/>
</dbReference>